<feature type="transmembrane region" description="Helical" evidence="1">
    <location>
        <begin position="15"/>
        <end position="38"/>
    </location>
</feature>
<evidence type="ECO:0000313" key="3">
    <source>
        <dbReference type="Proteomes" id="UP000198935"/>
    </source>
</evidence>
<dbReference type="OrthoDB" id="3190532at2"/>
<reference evidence="3" key="1">
    <citation type="submission" date="2016-10" db="EMBL/GenBank/DDBJ databases">
        <authorList>
            <person name="Varghese N."/>
            <person name="Submissions S."/>
        </authorList>
    </citation>
    <scope>NUCLEOTIDE SEQUENCE [LARGE SCALE GENOMIC DNA]</scope>
    <source>
        <strain evidence="3">SP</strain>
    </source>
</reference>
<feature type="transmembrane region" description="Helical" evidence="1">
    <location>
        <begin position="101"/>
        <end position="126"/>
    </location>
</feature>
<evidence type="ECO:0000313" key="2">
    <source>
        <dbReference type="EMBL" id="SDZ64514.1"/>
    </source>
</evidence>
<dbReference type="CDD" id="cd21809">
    <property type="entry name" value="ABC-2_lan_permease-like"/>
    <property type="match status" value="1"/>
</dbReference>
<feature type="transmembrane region" description="Helical" evidence="1">
    <location>
        <begin position="146"/>
        <end position="164"/>
    </location>
</feature>
<proteinExistence type="predicted"/>
<sequence>MMLHILRADFKKSTLGMWVLVFLGPIGIFALQAVNYGVRYDWLMNQSDDSWLQLLKQINFFLTPALLLGIALLASLAAGIEHQTNAWRKLLTLPVSRMKVYISKFIMIAVMLFISTILTFIGTIVFGQFFGWEQEVPYMAVFTNSFYPFFAALPILAIQLWLSITMHNQGFPLTFGIMGSVISLYSYGGPVWIIWTWPHLENSWGFPELYVILGAICGVILLLLGMIDFNRRDVR</sequence>
<keyword evidence="3" id="KW-1185">Reference proteome</keyword>
<protein>
    <recommendedName>
        <fullName evidence="4">ABC-2 type transport system permease protein</fullName>
    </recommendedName>
</protein>
<dbReference type="Proteomes" id="UP000198935">
    <property type="component" value="Unassembled WGS sequence"/>
</dbReference>
<name>A0A1H3UQ47_9BACI</name>
<feature type="transmembrane region" description="Helical" evidence="1">
    <location>
        <begin position="209"/>
        <end position="229"/>
    </location>
</feature>
<keyword evidence="1" id="KW-1133">Transmembrane helix</keyword>
<evidence type="ECO:0000256" key="1">
    <source>
        <dbReference type="SAM" id="Phobius"/>
    </source>
</evidence>
<gene>
    <name evidence="2" type="ORF">SAMN05421736_12457</name>
</gene>
<dbReference type="STRING" id="1503961.SAMN05421736_12457"/>
<dbReference type="AlphaFoldDB" id="A0A1H3UQ47"/>
<dbReference type="PANTHER" id="PTHR37305">
    <property type="entry name" value="INTEGRAL MEMBRANE PROTEIN-RELATED"/>
    <property type="match status" value="1"/>
</dbReference>
<dbReference type="Pfam" id="PF12730">
    <property type="entry name" value="ABC2_membrane_4"/>
    <property type="match status" value="1"/>
</dbReference>
<accession>A0A1H3UQ47</accession>
<evidence type="ECO:0008006" key="4">
    <source>
        <dbReference type="Google" id="ProtNLM"/>
    </source>
</evidence>
<dbReference type="PANTHER" id="PTHR37305:SF1">
    <property type="entry name" value="MEMBRANE PROTEIN"/>
    <property type="match status" value="1"/>
</dbReference>
<keyword evidence="1" id="KW-0472">Membrane</keyword>
<dbReference type="EMBL" id="FNPI01000024">
    <property type="protein sequence ID" value="SDZ64514.1"/>
    <property type="molecule type" value="Genomic_DNA"/>
</dbReference>
<feature type="transmembrane region" description="Helical" evidence="1">
    <location>
        <begin position="58"/>
        <end position="80"/>
    </location>
</feature>
<keyword evidence="1" id="KW-0812">Transmembrane</keyword>
<organism evidence="2 3">
    <name type="scientific">Evansella caseinilytica</name>
    <dbReference type="NCBI Taxonomy" id="1503961"/>
    <lineage>
        <taxon>Bacteria</taxon>
        <taxon>Bacillati</taxon>
        <taxon>Bacillota</taxon>
        <taxon>Bacilli</taxon>
        <taxon>Bacillales</taxon>
        <taxon>Bacillaceae</taxon>
        <taxon>Evansella</taxon>
    </lineage>
</organism>
<feature type="transmembrane region" description="Helical" evidence="1">
    <location>
        <begin position="171"/>
        <end position="197"/>
    </location>
</feature>